<sequence>MKSIIRWKALTAAFLAAAGMLLIMGCSRKDEGRTYAIVTKSAQNEYNDLIVQGFKEVIEEEGGSCLVEQPESATAESQIRIVEELIQREVDAIAIAANDSDGLEKVLAEAMEKGIQVSTFDSDSNAKSRKVFVNQALEEEVGKVLMEAVYDMAEQEGQWAILSSTSQAANQNVWINAMKAEVEKEKYRDMRLVDIVYGNDDYEVSVKAAEKLLKEHPDLKVICSPTAVGIKAACQVVSQAADREVKVTGLGIPSDIAEYVGNQEEGKPCPYLYLWNPREMGRLSAYVSLNLVDGTISGEVGETFTTAHNEEFVITQSTNKGSQVVLGEPLYIGPDNIAYWKEKL</sequence>
<dbReference type="InterPro" id="IPR050555">
    <property type="entry name" value="Bact_Solute-Bind_Prot2"/>
</dbReference>
<organism evidence="3 4">
    <name type="scientific">Faecalicatena faecalis</name>
    <dbReference type="NCBI Taxonomy" id="2726362"/>
    <lineage>
        <taxon>Bacteria</taxon>
        <taxon>Bacillati</taxon>
        <taxon>Bacillota</taxon>
        <taxon>Clostridia</taxon>
        <taxon>Lachnospirales</taxon>
        <taxon>Lachnospiraceae</taxon>
        <taxon>Faecalicatena</taxon>
    </lineage>
</organism>
<gene>
    <name evidence="3" type="ORF">HGO97_018335</name>
</gene>
<comment type="subcellular location">
    <subcellularLocation>
        <location evidence="1">Cell envelope</location>
    </subcellularLocation>
</comment>
<keyword evidence="4" id="KW-1185">Reference proteome</keyword>
<evidence type="ECO:0000256" key="1">
    <source>
        <dbReference type="ARBA" id="ARBA00004196"/>
    </source>
</evidence>
<comment type="caution">
    <text evidence="3">The sequence shown here is derived from an EMBL/GenBank/DDBJ whole genome shotgun (WGS) entry which is preliminary data.</text>
</comment>
<feature type="domain" description="Periplasmic binding protein" evidence="2">
    <location>
        <begin position="36"/>
        <end position="294"/>
    </location>
</feature>
<dbReference type="EMBL" id="JABACJ020000022">
    <property type="protein sequence ID" value="MBU3877766.1"/>
    <property type="molecule type" value="Genomic_DNA"/>
</dbReference>
<dbReference type="RefSeq" id="WP_216244385.1">
    <property type="nucleotide sequence ID" value="NZ_JABACJ020000022.1"/>
</dbReference>
<evidence type="ECO:0000313" key="4">
    <source>
        <dbReference type="Proteomes" id="UP000723714"/>
    </source>
</evidence>
<dbReference type="PANTHER" id="PTHR30036">
    <property type="entry name" value="D-XYLOSE-BINDING PERIPLASMIC PROTEIN"/>
    <property type="match status" value="1"/>
</dbReference>
<dbReference type="InterPro" id="IPR025997">
    <property type="entry name" value="SBP_2_dom"/>
</dbReference>
<evidence type="ECO:0000259" key="2">
    <source>
        <dbReference type="Pfam" id="PF13407"/>
    </source>
</evidence>
<dbReference type="Pfam" id="PF13407">
    <property type="entry name" value="Peripla_BP_4"/>
    <property type="match status" value="1"/>
</dbReference>
<dbReference type="PANTHER" id="PTHR30036:SF8">
    <property type="entry name" value="ABC-TYPE SUGAR TRANSPORT SYSTEM PERIPLASMIC COMPONENT-LIKE PROTEIN"/>
    <property type="match status" value="1"/>
</dbReference>
<protein>
    <submittedName>
        <fullName evidence="3">Substrate-binding domain-containing protein</fullName>
    </submittedName>
</protein>
<evidence type="ECO:0000313" key="3">
    <source>
        <dbReference type="EMBL" id="MBU3877766.1"/>
    </source>
</evidence>
<proteinExistence type="predicted"/>
<reference evidence="3 4" key="1">
    <citation type="submission" date="2021-06" db="EMBL/GenBank/DDBJ databases">
        <title>Faecalicatena sp. nov. isolated from porcine feces.</title>
        <authorList>
            <person name="Oh B.S."/>
            <person name="Lee J.H."/>
        </authorList>
    </citation>
    <scope>NUCLEOTIDE SEQUENCE [LARGE SCALE GENOMIC DNA]</scope>
    <source>
        <strain evidence="3 4">AGMB00832</strain>
    </source>
</reference>
<name>A0ABS6D9H2_9FIRM</name>
<dbReference type="Proteomes" id="UP000723714">
    <property type="component" value="Unassembled WGS sequence"/>
</dbReference>
<accession>A0ABS6D9H2</accession>
<dbReference type="PROSITE" id="PS51257">
    <property type="entry name" value="PROKAR_LIPOPROTEIN"/>
    <property type="match status" value="1"/>
</dbReference>